<evidence type="ECO:0000313" key="6">
    <source>
        <dbReference type="Proteomes" id="UP000261210"/>
    </source>
</evidence>
<proteinExistence type="predicted"/>
<dbReference type="Proteomes" id="UP000261210">
    <property type="component" value="Unassembled WGS sequence"/>
</dbReference>
<dbReference type="EMBL" id="QRNE01000001">
    <property type="protein sequence ID" value="RHK30038.1"/>
    <property type="molecule type" value="Genomic_DNA"/>
</dbReference>
<comment type="caution">
    <text evidence="3">The sequence shown here is derived from an EMBL/GenBank/DDBJ whole genome shotgun (WGS) entry which is preliminary data.</text>
</comment>
<evidence type="ECO:0000259" key="2">
    <source>
        <dbReference type="Pfam" id="PF12728"/>
    </source>
</evidence>
<evidence type="ECO:0000313" key="5">
    <source>
        <dbReference type="EMBL" id="RHL29624.1"/>
    </source>
</evidence>
<evidence type="ECO:0000313" key="3">
    <source>
        <dbReference type="EMBL" id="RGK54858.1"/>
    </source>
</evidence>
<feature type="compositionally biased region" description="Basic and acidic residues" evidence="1">
    <location>
        <begin position="89"/>
        <end position="102"/>
    </location>
</feature>
<dbReference type="InterPro" id="IPR009061">
    <property type="entry name" value="DNA-bd_dom_put_sf"/>
</dbReference>
<dbReference type="Proteomes" id="UP000285503">
    <property type="component" value="Unassembled WGS sequence"/>
</dbReference>
<sequence length="119" mass="13471">MDMIMIEKSDFDKLAGRIEEIAEHIRKGGSGKTSGGADRWISGREATEMLGVSPRTLQRYRDSGRIQFSKIGRNCLYRVSDIERALEAHSIDGTEEKPEGLRRQYLVRTGKSGNRQKKT</sequence>
<dbReference type="Proteomes" id="UP000284495">
    <property type="component" value="Unassembled WGS sequence"/>
</dbReference>
<gene>
    <name evidence="5" type="ORF">DW027_27710</name>
    <name evidence="4" type="ORF">DW075_00425</name>
    <name evidence="3" type="ORF">DXD03_23575</name>
</gene>
<dbReference type="PANTHER" id="PTHR34585:SF22">
    <property type="entry name" value="HELIX-TURN-HELIX DOMAIN-CONTAINING PROTEIN"/>
    <property type="match status" value="1"/>
</dbReference>
<name>A0A3E4MYN1_9BACE</name>
<dbReference type="PANTHER" id="PTHR34585">
    <property type="match status" value="1"/>
</dbReference>
<reference evidence="6 7" key="1">
    <citation type="submission" date="2018-08" db="EMBL/GenBank/DDBJ databases">
        <title>A genome reference for cultivated species of the human gut microbiota.</title>
        <authorList>
            <person name="Zou Y."/>
            <person name="Xue W."/>
            <person name="Luo G."/>
        </authorList>
    </citation>
    <scope>NUCLEOTIDE SEQUENCE [LARGE SCALE GENOMIC DNA]</scope>
    <source>
        <strain evidence="5 7">AF38-2</strain>
        <strain evidence="4 8">AF46-11NS</strain>
        <strain evidence="3 6">TF10-34</strain>
    </source>
</reference>
<dbReference type="GO" id="GO:0003677">
    <property type="term" value="F:DNA binding"/>
    <property type="evidence" value="ECO:0007669"/>
    <property type="project" value="UniProtKB-KW"/>
</dbReference>
<dbReference type="Gene3D" id="1.10.1660.10">
    <property type="match status" value="1"/>
</dbReference>
<evidence type="ECO:0000313" key="7">
    <source>
        <dbReference type="Proteomes" id="UP000284495"/>
    </source>
</evidence>
<feature type="domain" description="Helix-turn-helix" evidence="2">
    <location>
        <begin position="44"/>
        <end position="89"/>
    </location>
</feature>
<dbReference type="AlphaFoldDB" id="A0A3E4MYN1"/>
<feature type="region of interest" description="Disordered" evidence="1">
    <location>
        <begin position="89"/>
        <end position="119"/>
    </location>
</feature>
<dbReference type="RefSeq" id="WP_117685331.1">
    <property type="nucleotide sequence ID" value="NZ_JAASHA010000017.1"/>
</dbReference>
<dbReference type="EMBL" id="QROO01000076">
    <property type="protein sequence ID" value="RHL29624.1"/>
    <property type="molecule type" value="Genomic_DNA"/>
</dbReference>
<dbReference type="Pfam" id="PF12728">
    <property type="entry name" value="HTH_17"/>
    <property type="match status" value="1"/>
</dbReference>
<accession>A0A3E4MYN1</accession>
<keyword evidence="3" id="KW-0238">DNA-binding</keyword>
<dbReference type="SUPFAM" id="SSF46955">
    <property type="entry name" value="Putative DNA-binding domain"/>
    <property type="match status" value="1"/>
</dbReference>
<evidence type="ECO:0000313" key="8">
    <source>
        <dbReference type="Proteomes" id="UP000285503"/>
    </source>
</evidence>
<dbReference type="EMBL" id="QSQU01000070">
    <property type="protein sequence ID" value="RGK54858.1"/>
    <property type="molecule type" value="Genomic_DNA"/>
</dbReference>
<organism evidence="3 6">
    <name type="scientific">Bacteroides xylanisolvens</name>
    <dbReference type="NCBI Taxonomy" id="371601"/>
    <lineage>
        <taxon>Bacteria</taxon>
        <taxon>Pseudomonadati</taxon>
        <taxon>Bacteroidota</taxon>
        <taxon>Bacteroidia</taxon>
        <taxon>Bacteroidales</taxon>
        <taxon>Bacteroidaceae</taxon>
        <taxon>Bacteroides</taxon>
    </lineage>
</organism>
<evidence type="ECO:0000313" key="4">
    <source>
        <dbReference type="EMBL" id="RHK30038.1"/>
    </source>
</evidence>
<protein>
    <submittedName>
        <fullName evidence="3">DNA-binding protein</fullName>
    </submittedName>
</protein>
<evidence type="ECO:0000256" key="1">
    <source>
        <dbReference type="SAM" id="MobiDB-lite"/>
    </source>
</evidence>
<dbReference type="InterPro" id="IPR041657">
    <property type="entry name" value="HTH_17"/>
</dbReference>